<keyword evidence="3 4" id="KW-0408">Iron</keyword>
<comment type="cofactor">
    <cofactor evidence="1 4">
        <name>heme</name>
        <dbReference type="ChEBI" id="CHEBI:30413"/>
    </cofactor>
</comment>
<dbReference type="GO" id="GO:0004497">
    <property type="term" value="F:monooxygenase activity"/>
    <property type="evidence" value="ECO:0007669"/>
    <property type="project" value="UniProtKB-KW"/>
</dbReference>
<dbReference type="AlphaFoldDB" id="A0AA43QR00"/>
<keyword evidence="9" id="KW-1185">Reference proteome</keyword>
<dbReference type="EMBL" id="JAPUFD010000010">
    <property type="protein sequence ID" value="MDI1489949.1"/>
    <property type="molecule type" value="Genomic_DNA"/>
</dbReference>
<dbReference type="Pfam" id="PF00067">
    <property type="entry name" value="p450"/>
    <property type="match status" value="1"/>
</dbReference>
<keyword evidence="5" id="KW-0560">Oxidoreductase</keyword>
<name>A0AA43QR00_9LECA</name>
<dbReference type="PRINTS" id="PR00385">
    <property type="entry name" value="P450"/>
</dbReference>
<dbReference type="GO" id="GO:0016705">
    <property type="term" value="F:oxidoreductase activity, acting on paired donors, with incorporation or reduction of molecular oxygen"/>
    <property type="evidence" value="ECO:0007669"/>
    <property type="project" value="InterPro"/>
</dbReference>
<dbReference type="InterPro" id="IPR050121">
    <property type="entry name" value="Cytochrome_P450_monoxygenase"/>
</dbReference>
<organism evidence="8 9">
    <name type="scientific">Ramalina farinacea</name>
    <dbReference type="NCBI Taxonomy" id="258253"/>
    <lineage>
        <taxon>Eukaryota</taxon>
        <taxon>Fungi</taxon>
        <taxon>Dikarya</taxon>
        <taxon>Ascomycota</taxon>
        <taxon>Pezizomycotina</taxon>
        <taxon>Lecanoromycetes</taxon>
        <taxon>OSLEUM clade</taxon>
        <taxon>Lecanoromycetidae</taxon>
        <taxon>Lecanorales</taxon>
        <taxon>Lecanorineae</taxon>
        <taxon>Ramalinaceae</taxon>
        <taxon>Ramalina</taxon>
    </lineage>
</organism>
<dbReference type="PANTHER" id="PTHR24305">
    <property type="entry name" value="CYTOCHROME P450"/>
    <property type="match status" value="1"/>
</dbReference>
<dbReference type="PRINTS" id="PR00463">
    <property type="entry name" value="EP450I"/>
</dbReference>
<keyword evidence="7" id="KW-0472">Membrane</keyword>
<gene>
    <name evidence="8" type="primary">CYP-62</name>
    <name evidence="8" type="ORF">OHK93_001148</name>
</gene>
<evidence type="ECO:0000256" key="1">
    <source>
        <dbReference type="ARBA" id="ARBA00001971"/>
    </source>
</evidence>
<evidence type="ECO:0000313" key="8">
    <source>
        <dbReference type="EMBL" id="MDI1489949.1"/>
    </source>
</evidence>
<evidence type="ECO:0000256" key="5">
    <source>
        <dbReference type="RuleBase" id="RU000461"/>
    </source>
</evidence>
<feature type="region of interest" description="Disordered" evidence="6">
    <location>
        <begin position="457"/>
        <end position="541"/>
    </location>
</feature>
<keyword evidence="2 4" id="KW-0479">Metal-binding</keyword>
<dbReference type="GO" id="GO:0005506">
    <property type="term" value="F:iron ion binding"/>
    <property type="evidence" value="ECO:0007669"/>
    <property type="project" value="InterPro"/>
</dbReference>
<dbReference type="PROSITE" id="PS00086">
    <property type="entry name" value="CYTOCHROME_P450"/>
    <property type="match status" value="1"/>
</dbReference>
<accession>A0AA43QR00</accession>
<dbReference type="InterPro" id="IPR002401">
    <property type="entry name" value="Cyt_P450_E_grp-I"/>
</dbReference>
<feature type="binding site" description="axial binding residue" evidence="4">
    <location>
        <position position="556"/>
    </location>
    <ligand>
        <name>heme</name>
        <dbReference type="ChEBI" id="CHEBI:30413"/>
    </ligand>
    <ligandPart>
        <name>Fe</name>
        <dbReference type="ChEBI" id="CHEBI:18248"/>
    </ligandPart>
</feature>
<dbReference type="Proteomes" id="UP001161017">
    <property type="component" value="Unassembled WGS sequence"/>
</dbReference>
<dbReference type="SUPFAM" id="SSF48264">
    <property type="entry name" value="Cytochrome P450"/>
    <property type="match status" value="1"/>
</dbReference>
<keyword evidence="4 5" id="KW-0349">Heme</keyword>
<evidence type="ECO:0000256" key="6">
    <source>
        <dbReference type="SAM" id="MobiDB-lite"/>
    </source>
</evidence>
<dbReference type="InterPro" id="IPR036396">
    <property type="entry name" value="Cyt_P450_sf"/>
</dbReference>
<feature type="compositionally biased region" description="Low complexity" evidence="6">
    <location>
        <begin position="501"/>
        <end position="525"/>
    </location>
</feature>
<evidence type="ECO:0000256" key="2">
    <source>
        <dbReference type="ARBA" id="ARBA00022723"/>
    </source>
</evidence>
<keyword evidence="7" id="KW-0812">Transmembrane</keyword>
<keyword evidence="5" id="KW-0503">Monooxygenase</keyword>
<feature type="region of interest" description="Disordered" evidence="6">
    <location>
        <begin position="424"/>
        <end position="444"/>
    </location>
</feature>
<dbReference type="InterPro" id="IPR017972">
    <property type="entry name" value="Cyt_P450_CS"/>
</dbReference>
<evidence type="ECO:0000313" key="9">
    <source>
        <dbReference type="Proteomes" id="UP001161017"/>
    </source>
</evidence>
<evidence type="ECO:0000256" key="3">
    <source>
        <dbReference type="ARBA" id="ARBA00023004"/>
    </source>
</evidence>
<dbReference type="CDD" id="cd11070">
    <property type="entry name" value="CYP56-like"/>
    <property type="match status" value="1"/>
</dbReference>
<feature type="transmembrane region" description="Helical" evidence="7">
    <location>
        <begin position="36"/>
        <end position="58"/>
    </location>
</feature>
<dbReference type="GO" id="GO:0020037">
    <property type="term" value="F:heme binding"/>
    <property type="evidence" value="ECO:0007669"/>
    <property type="project" value="InterPro"/>
</dbReference>
<feature type="compositionally biased region" description="Basic and acidic residues" evidence="6">
    <location>
        <begin position="475"/>
        <end position="497"/>
    </location>
</feature>
<comment type="caution">
    <text evidence="8">The sequence shown here is derived from an EMBL/GenBank/DDBJ whole genome shotgun (WGS) entry which is preliminary data.</text>
</comment>
<dbReference type="InterPro" id="IPR001128">
    <property type="entry name" value="Cyt_P450"/>
</dbReference>
<reference evidence="8" key="1">
    <citation type="journal article" date="2023" name="Genome Biol. Evol.">
        <title>First Whole Genome Sequence and Flow Cytometry Genome Size Data for the Lichen-Forming Fungus Ramalina farinacea (Ascomycota).</title>
        <authorList>
            <person name="Llewellyn T."/>
            <person name="Mian S."/>
            <person name="Hill R."/>
            <person name="Leitch I.J."/>
            <person name="Gaya E."/>
        </authorList>
    </citation>
    <scope>NUCLEOTIDE SEQUENCE</scope>
    <source>
        <strain evidence="8">LIQ254RAFAR</strain>
    </source>
</reference>
<dbReference type="PANTHER" id="PTHR24305:SF223">
    <property type="entry name" value="CYTOCHROME P450-DIT2"/>
    <property type="match status" value="1"/>
</dbReference>
<comment type="similarity">
    <text evidence="5">Belongs to the cytochrome P450 family.</text>
</comment>
<evidence type="ECO:0000256" key="7">
    <source>
        <dbReference type="SAM" id="Phobius"/>
    </source>
</evidence>
<dbReference type="Gene3D" id="1.10.630.10">
    <property type="entry name" value="Cytochrome P450"/>
    <property type="match status" value="1"/>
</dbReference>
<sequence length="647" mass="72893">MIATLLAACLVLVALYLVKLIVQLRRNIATAKASGIPYTIAPFFAINRLYMLSCIFLLPLYRLLPKPWTEWWVDMTLDWGWTRRYEAFATMGADTFLVVSPERIMMHVAEASVINQITTRKTDFPKALEVYESLRVYGTNIVTVEGQEWRRHRKIVNPSFGEKNNHLVWKETLAQTQDMLNGWFGENKERTGSLRTIADDAMRLSLHIISSAGFGVPMVWPGSHVDGKTAAQEPKFINGHEMTYTDALGSLLHNIVPVIALPTSLLKILPFEFTRSSYQSYLEWGQYMREMYNDKKNLILSGVEGDSLDLMTSMVKGAGISSKETSTSPNLTTTTTPSLSDEEIMGNAFVFILAGHETTANSIHFCLVYLALNIPAQRHLQRDLDTTFQSRPVSEWDYDHDIPKLFSNMAGAVLNEELRLLPPTTQIPKKTERHSPQPIIANGKKCTVPPHTFISLSPHCAHRNPNQWPHGPPADPDHPSHPLSNRDNDLEEFKPERWLLSPGSTSNPPATTNNNGAAMNGGPTTDENDTSPDTSPQLYHPPKGAYIPFSDGQRACIGRRFAQIELLAFLAYVFSQYSVELCVEEWADDEALAKMSAVGKRECWEKAKRKVDGQMVNDMWSIITLQLRKGFIPLRLVRRGGEVFDYR</sequence>
<keyword evidence="7" id="KW-1133">Transmembrane helix</keyword>
<proteinExistence type="inferred from homology"/>
<evidence type="ECO:0000256" key="4">
    <source>
        <dbReference type="PIRSR" id="PIRSR602401-1"/>
    </source>
</evidence>
<protein>
    <submittedName>
        <fullName evidence="8">Cytochrome P450</fullName>
    </submittedName>
</protein>